<dbReference type="SUPFAM" id="SSF53822">
    <property type="entry name" value="Periplasmic binding protein-like I"/>
    <property type="match status" value="1"/>
</dbReference>
<evidence type="ECO:0000256" key="1">
    <source>
        <dbReference type="ARBA" id="ARBA00022491"/>
    </source>
</evidence>
<evidence type="ECO:0000313" key="6">
    <source>
        <dbReference type="EMBL" id="BAD41328.1"/>
    </source>
</evidence>
<dbReference type="CDD" id="cd06291">
    <property type="entry name" value="PBP1_Qymf-like"/>
    <property type="match status" value="1"/>
</dbReference>
<dbReference type="InterPro" id="IPR000843">
    <property type="entry name" value="HTH_LacI"/>
</dbReference>
<dbReference type="RefSeq" id="WP_011196466.1">
    <property type="nucleotide sequence ID" value="NC_006177.1"/>
</dbReference>
<keyword evidence="7" id="KW-1185">Reference proteome</keyword>
<dbReference type="STRING" id="292459.STH2343"/>
<dbReference type="Proteomes" id="UP000000417">
    <property type="component" value="Chromosome"/>
</dbReference>
<proteinExistence type="predicted"/>
<feature type="domain" description="HTH lacI-type" evidence="5">
    <location>
        <begin position="6"/>
        <end position="60"/>
    </location>
</feature>
<keyword evidence="1" id="KW-0678">Repressor</keyword>
<evidence type="ECO:0000256" key="2">
    <source>
        <dbReference type="ARBA" id="ARBA00023015"/>
    </source>
</evidence>
<keyword evidence="2" id="KW-0805">Transcription regulation</keyword>
<dbReference type="PANTHER" id="PTHR30146">
    <property type="entry name" value="LACI-RELATED TRANSCRIPTIONAL REPRESSOR"/>
    <property type="match status" value="1"/>
</dbReference>
<reference evidence="6 7" key="1">
    <citation type="journal article" date="2004" name="Nucleic Acids Res.">
        <title>Genome sequence of Symbiobacterium thermophilum, an uncultivable bacterium that depends on microbial commensalism.</title>
        <authorList>
            <person name="Ueda K."/>
            <person name="Yamashita A."/>
            <person name="Ishikawa J."/>
            <person name="Shimada M."/>
            <person name="Watsuji T."/>
            <person name="Morimura K."/>
            <person name="Ikeda H."/>
            <person name="Hattori M."/>
            <person name="Beppu T."/>
        </authorList>
    </citation>
    <scope>NUCLEOTIDE SEQUENCE [LARGE SCALE GENOMIC DNA]</scope>
    <source>
        <strain evidence="7">T / IAM 14863</strain>
    </source>
</reference>
<dbReference type="KEGG" id="sth:STH2343"/>
<dbReference type="SUPFAM" id="SSF47413">
    <property type="entry name" value="lambda repressor-like DNA-binding domains"/>
    <property type="match status" value="1"/>
</dbReference>
<accession>Q67LW8</accession>
<dbReference type="EMBL" id="AP006840">
    <property type="protein sequence ID" value="BAD41328.1"/>
    <property type="molecule type" value="Genomic_DNA"/>
</dbReference>
<dbReference type="Pfam" id="PF13377">
    <property type="entry name" value="Peripla_BP_3"/>
    <property type="match status" value="1"/>
</dbReference>
<dbReference type="PRINTS" id="PR00036">
    <property type="entry name" value="HTHLACI"/>
</dbReference>
<dbReference type="GO" id="GO:0003700">
    <property type="term" value="F:DNA-binding transcription factor activity"/>
    <property type="evidence" value="ECO:0007669"/>
    <property type="project" value="TreeGrafter"/>
</dbReference>
<dbReference type="eggNOG" id="COG1609">
    <property type="taxonomic scope" value="Bacteria"/>
</dbReference>
<dbReference type="CDD" id="cd01392">
    <property type="entry name" value="HTH_LacI"/>
    <property type="match status" value="1"/>
</dbReference>
<dbReference type="PROSITE" id="PS50932">
    <property type="entry name" value="HTH_LACI_2"/>
    <property type="match status" value="1"/>
</dbReference>
<gene>
    <name evidence="6" type="ordered locus">STH2343</name>
</gene>
<dbReference type="InterPro" id="IPR010982">
    <property type="entry name" value="Lambda_DNA-bd_dom_sf"/>
</dbReference>
<dbReference type="PANTHER" id="PTHR30146:SF95">
    <property type="entry name" value="RIBOSE OPERON REPRESSOR"/>
    <property type="match status" value="1"/>
</dbReference>
<evidence type="ECO:0000256" key="3">
    <source>
        <dbReference type="ARBA" id="ARBA00023125"/>
    </source>
</evidence>
<keyword evidence="4" id="KW-0804">Transcription</keyword>
<dbReference type="InterPro" id="IPR028082">
    <property type="entry name" value="Peripla_BP_I"/>
</dbReference>
<evidence type="ECO:0000313" key="7">
    <source>
        <dbReference type="Proteomes" id="UP000000417"/>
    </source>
</evidence>
<dbReference type="GO" id="GO:0000976">
    <property type="term" value="F:transcription cis-regulatory region binding"/>
    <property type="evidence" value="ECO:0007669"/>
    <property type="project" value="TreeGrafter"/>
</dbReference>
<evidence type="ECO:0000256" key="4">
    <source>
        <dbReference type="ARBA" id="ARBA00023163"/>
    </source>
</evidence>
<dbReference type="AlphaFoldDB" id="Q67LW8"/>
<keyword evidence="3" id="KW-0238">DNA-binding</keyword>
<dbReference type="Gene3D" id="3.40.50.2300">
    <property type="match status" value="2"/>
</dbReference>
<sequence>MKKRSVSIKEISELAGVSVATVSRVINRNGRYSKETEQRVLQIIEEYGYQPDLVARGLRTRKLQVVGVIVPDITNEFFARVTQELQNNLFALGYSTIICNTNEEYEKEKRYLAMLRAQKVSGLIYISGLRTEGQPSLLVPTVYIDRKPPRTSETAELVFIESANEEGGYLATRSLLDSGCRRVGLITYRPDISSHGDRLRGYRKALEERGLPFDQDLVVQVSRVSMSSGFEAALQLMRAHPEIDGFFCTADLLAYGVLSCLSGPAGMAAGRRIRLVGFDDLSFSGTEAFSLSSVRQSVEEFGRLGAYAVVQMIEGKPLERKHYRLPVELVLRNTTR</sequence>
<name>Q67LW8_SYMTH</name>
<dbReference type="Pfam" id="PF00356">
    <property type="entry name" value="LacI"/>
    <property type="match status" value="1"/>
</dbReference>
<dbReference type="SMART" id="SM00354">
    <property type="entry name" value="HTH_LACI"/>
    <property type="match status" value="1"/>
</dbReference>
<dbReference type="InterPro" id="IPR046335">
    <property type="entry name" value="LacI/GalR-like_sensor"/>
</dbReference>
<organism evidence="6 7">
    <name type="scientific">Symbiobacterium thermophilum (strain DSM 24528 / JCM 14929 / IAM 14863 / T)</name>
    <dbReference type="NCBI Taxonomy" id="292459"/>
    <lineage>
        <taxon>Bacteria</taxon>
        <taxon>Bacillati</taxon>
        <taxon>Bacillota</taxon>
        <taxon>Clostridia</taxon>
        <taxon>Eubacteriales</taxon>
        <taxon>Symbiobacteriaceae</taxon>
        <taxon>Symbiobacterium</taxon>
    </lineage>
</organism>
<evidence type="ECO:0000259" key="5">
    <source>
        <dbReference type="PROSITE" id="PS50932"/>
    </source>
</evidence>
<dbReference type="OrthoDB" id="369222at2"/>
<protein>
    <submittedName>
        <fullName evidence="6">LacI family transcriptional repressor</fullName>
    </submittedName>
</protein>
<dbReference type="Gene3D" id="1.10.260.40">
    <property type="entry name" value="lambda repressor-like DNA-binding domains"/>
    <property type="match status" value="1"/>
</dbReference>
<dbReference type="HOGENOM" id="CLU_037628_6_1_9"/>